<dbReference type="InterPro" id="IPR011991">
    <property type="entry name" value="ArsR-like_HTH"/>
</dbReference>
<dbReference type="CDD" id="cd00090">
    <property type="entry name" value="HTH_ARSR"/>
    <property type="match status" value="1"/>
</dbReference>
<dbReference type="Proteomes" id="UP001597201">
    <property type="component" value="Unassembled WGS sequence"/>
</dbReference>
<dbReference type="SUPFAM" id="SSF52540">
    <property type="entry name" value="P-loop containing nucleoside triphosphate hydrolases"/>
    <property type="match status" value="1"/>
</dbReference>
<gene>
    <name evidence="2" type="ORF">ACFQ39_11145</name>
</gene>
<organism evidence="2 3">
    <name type="scientific">Namhaeicola litoreus</name>
    <dbReference type="NCBI Taxonomy" id="1052145"/>
    <lineage>
        <taxon>Bacteria</taxon>
        <taxon>Pseudomonadati</taxon>
        <taxon>Bacteroidota</taxon>
        <taxon>Flavobacteriia</taxon>
        <taxon>Flavobacteriales</taxon>
        <taxon>Flavobacteriaceae</taxon>
        <taxon>Namhaeicola</taxon>
    </lineage>
</organism>
<reference evidence="3" key="1">
    <citation type="journal article" date="2019" name="Int. J. Syst. Evol. Microbiol.">
        <title>The Global Catalogue of Microorganisms (GCM) 10K type strain sequencing project: providing services to taxonomists for standard genome sequencing and annotation.</title>
        <authorList>
            <consortium name="The Broad Institute Genomics Platform"/>
            <consortium name="The Broad Institute Genome Sequencing Center for Infectious Disease"/>
            <person name="Wu L."/>
            <person name="Ma J."/>
        </authorList>
    </citation>
    <scope>NUCLEOTIDE SEQUENCE [LARGE SCALE GENOMIC DNA]</scope>
    <source>
        <strain evidence="3">CCUG 61485</strain>
    </source>
</reference>
<dbReference type="InterPro" id="IPR000847">
    <property type="entry name" value="LysR_HTH_N"/>
</dbReference>
<dbReference type="Pfam" id="PF13481">
    <property type="entry name" value="AAA_25"/>
    <property type="match status" value="1"/>
</dbReference>
<proteinExistence type="predicted"/>
<sequence>MENTISTPTIKQVKANLPQLEGVFTGAQLLNRKQTKILNLLNPIFPKVGLVALGGSSDTGKSSLLRQFAISVALNKSEFLDFKINTVHHKAIYVSTEDDEYSTTSLLKKTQRLTGNKEANYENIKFVFNTENLLGTLATLLEQEPVDLIVIDAYSDVFTGQGNDSSQVRSFLNQYSQLAQKYKCLIIFLHHTGKRTEDLTPSKNNLLGSQGFEAKMRLVLELRLDREDPNKRHLCVVKGNYLPQEFKQKSYVLIFDKNQCFTMTNEKVPFENLANHDKTVIKNRIIALKKEGKTQNQIAKELGISQPTVSRSLK</sequence>
<protein>
    <submittedName>
        <fullName evidence="2">AAA family ATPase</fullName>
    </submittedName>
</protein>
<accession>A0ABW3Y3Y6</accession>
<evidence type="ECO:0000313" key="3">
    <source>
        <dbReference type="Proteomes" id="UP001597201"/>
    </source>
</evidence>
<feature type="domain" description="HTH lysR-type" evidence="1">
    <location>
        <begin position="299"/>
        <end position="314"/>
    </location>
</feature>
<dbReference type="Gene3D" id="1.10.10.60">
    <property type="entry name" value="Homeodomain-like"/>
    <property type="match status" value="1"/>
</dbReference>
<keyword evidence="3" id="KW-1185">Reference proteome</keyword>
<comment type="caution">
    <text evidence="2">The sequence shown here is derived from an EMBL/GenBank/DDBJ whole genome shotgun (WGS) entry which is preliminary data.</text>
</comment>
<dbReference type="RefSeq" id="WP_377178986.1">
    <property type="nucleotide sequence ID" value="NZ_JBHTMY010000003.1"/>
</dbReference>
<dbReference type="Gene3D" id="3.40.50.300">
    <property type="entry name" value="P-loop containing nucleotide triphosphate hydrolases"/>
    <property type="match status" value="1"/>
</dbReference>
<dbReference type="PROSITE" id="PS50931">
    <property type="entry name" value="HTH_LYSR"/>
    <property type="match status" value="1"/>
</dbReference>
<evidence type="ECO:0000313" key="2">
    <source>
        <dbReference type="EMBL" id="MFD1316175.1"/>
    </source>
</evidence>
<dbReference type="InterPro" id="IPR027417">
    <property type="entry name" value="P-loop_NTPase"/>
</dbReference>
<dbReference type="EMBL" id="JBHTMY010000003">
    <property type="protein sequence ID" value="MFD1316175.1"/>
    <property type="molecule type" value="Genomic_DNA"/>
</dbReference>
<name>A0ABW3Y3Y6_9FLAO</name>
<evidence type="ECO:0000259" key="1">
    <source>
        <dbReference type="PROSITE" id="PS50931"/>
    </source>
</evidence>